<dbReference type="GO" id="GO:0005737">
    <property type="term" value="C:cytoplasm"/>
    <property type="evidence" value="ECO:0007669"/>
    <property type="project" value="InterPro"/>
</dbReference>
<dbReference type="AlphaFoldDB" id="A0A5B0WMG9"/>
<keyword evidence="4" id="KW-0288">FMN</keyword>
<dbReference type="Gene3D" id="3.20.20.70">
    <property type="entry name" value="Aldolase class I"/>
    <property type="match status" value="1"/>
</dbReference>
<dbReference type="InterPro" id="IPR012135">
    <property type="entry name" value="Dihydroorotate_DH_1_2"/>
</dbReference>
<evidence type="ECO:0000313" key="9">
    <source>
        <dbReference type="Proteomes" id="UP000323708"/>
    </source>
</evidence>
<evidence type="ECO:0000313" key="8">
    <source>
        <dbReference type="EMBL" id="KAA1188173.1"/>
    </source>
</evidence>
<dbReference type="UniPathway" id="UPA00070"/>
<evidence type="ECO:0000256" key="3">
    <source>
        <dbReference type="ARBA" id="ARBA00022630"/>
    </source>
</evidence>
<dbReference type="PIRSF" id="PIRSF000164">
    <property type="entry name" value="DHO_oxidase"/>
    <property type="match status" value="1"/>
</dbReference>
<dbReference type="InterPro" id="IPR005720">
    <property type="entry name" value="Dihydroorotate_DH_cat"/>
</dbReference>
<evidence type="ECO:0000256" key="6">
    <source>
        <dbReference type="ARBA" id="ARBA00023002"/>
    </source>
</evidence>
<evidence type="ECO:0000256" key="1">
    <source>
        <dbReference type="ARBA" id="ARBA00001917"/>
    </source>
</evidence>
<dbReference type="PANTHER" id="PTHR48109:SF3">
    <property type="entry name" value="SLL0744 PROTEIN"/>
    <property type="match status" value="1"/>
</dbReference>
<dbReference type="Pfam" id="PF01180">
    <property type="entry name" value="DHO_dh"/>
    <property type="match status" value="1"/>
</dbReference>
<comment type="cofactor">
    <cofactor evidence="1">
        <name>FMN</name>
        <dbReference type="ChEBI" id="CHEBI:58210"/>
    </cofactor>
</comment>
<proteinExistence type="predicted"/>
<keyword evidence="6" id="KW-0560">Oxidoreductase</keyword>
<reference evidence="8 9" key="1">
    <citation type="submission" date="2019-09" db="EMBL/GenBank/DDBJ databases">
        <authorList>
            <person name="Chen X.-Y."/>
        </authorList>
    </citation>
    <scope>NUCLEOTIDE SEQUENCE [LARGE SCALE GENOMIC DNA]</scope>
    <source>
        <strain evidence="8 9">NY5</strain>
    </source>
</reference>
<dbReference type="GO" id="GO:0006207">
    <property type="term" value="P:'de novo' pyrimidine nucleobase biosynthetic process"/>
    <property type="evidence" value="ECO:0007669"/>
    <property type="project" value="TreeGrafter"/>
</dbReference>
<comment type="caution">
    <text evidence="8">The sequence shown here is derived from an EMBL/GenBank/DDBJ whole genome shotgun (WGS) entry which is preliminary data.</text>
</comment>
<dbReference type="EMBL" id="VTUX01000011">
    <property type="protein sequence ID" value="KAA1188173.1"/>
    <property type="molecule type" value="Genomic_DNA"/>
</dbReference>
<accession>A0A5B0WMG9</accession>
<evidence type="ECO:0000256" key="2">
    <source>
        <dbReference type="ARBA" id="ARBA00004725"/>
    </source>
</evidence>
<dbReference type="NCBIfam" id="NF005741">
    <property type="entry name" value="PRK07565.1"/>
    <property type="match status" value="1"/>
</dbReference>
<dbReference type="PANTHER" id="PTHR48109">
    <property type="entry name" value="DIHYDROOROTATE DEHYDROGENASE (QUINONE), MITOCHONDRIAL-RELATED"/>
    <property type="match status" value="1"/>
</dbReference>
<organism evidence="8 9">
    <name type="scientific">Pseudohalioglobus sediminis</name>
    <dbReference type="NCBI Taxonomy" id="2606449"/>
    <lineage>
        <taxon>Bacteria</taxon>
        <taxon>Pseudomonadati</taxon>
        <taxon>Pseudomonadota</taxon>
        <taxon>Gammaproteobacteria</taxon>
        <taxon>Cellvibrionales</taxon>
        <taxon>Halieaceae</taxon>
        <taxon>Pseudohalioglobus</taxon>
    </lineage>
</organism>
<evidence type="ECO:0000256" key="4">
    <source>
        <dbReference type="ARBA" id="ARBA00022643"/>
    </source>
</evidence>
<evidence type="ECO:0000256" key="5">
    <source>
        <dbReference type="ARBA" id="ARBA00022975"/>
    </source>
</evidence>
<keyword evidence="3" id="KW-0285">Flavoprotein</keyword>
<feature type="domain" description="Dihydroorotate dehydrogenase catalytic" evidence="7">
    <location>
        <begin position="5"/>
        <end position="291"/>
    </location>
</feature>
<dbReference type="RefSeq" id="WP_149613093.1">
    <property type="nucleotide sequence ID" value="NZ_VTUX01000011.1"/>
</dbReference>
<name>A0A5B0WMG9_9GAMM</name>
<comment type="pathway">
    <text evidence="2">Pyrimidine metabolism; UMP biosynthesis via de novo pathway.</text>
</comment>
<gene>
    <name evidence="8" type="ORF">F0M18_19245</name>
</gene>
<keyword evidence="5" id="KW-0665">Pyrimidine biosynthesis</keyword>
<dbReference type="CDD" id="cd04739">
    <property type="entry name" value="DHOD_like"/>
    <property type="match status" value="1"/>
</dbReference>
<dbReference type="Proteomes" id="UP000323708">
    <property type="component" value="Unassembled WGS sequence"/>
</dbReference>
<dbReference type="GO" id="GO:0004152">
    <property type="term" value="F:dihydroorotate dehydrogenase activity"/>
    <property type="evidence" value="ECO:0007669"/>
    <property type="project" value="InterPro"/>
</dbReference>
<protein>
    <submittedName>
        <fullName evidence="8">Dihydroorotate dehydrogenase-like protein</fullName>
    </submittedName>
</protein>
<dbReference type="SUPFAM" id="SSF51395">
    <property type="entry name" value="FMN-linked oxidoreductases"/>
    <property type="match status" value="1"/>
</dbReference>
<dbReference type="GO" id="GO:0044205">
    <property type="term" value="P:'de novo' UMP biosynthetic process"/>
    <property type="evidence" value="ECO:0007669"/>
    <property type="project" value="UniProtKB-UniPathway"/>
</dbReference>
<keyword evidence="9" id="KW-1185">Reference proteome</keyword>
<dbReference type="InterPro" id="IPR050074">
    <property type="entry name" value="DHO_dehydrogenase"/>
</dbReference>
<sequence length="337" mass="37160">MADLTTEYLGLQLKNPLVPSSSPLSKHLDSARRLEDAGAAALVMHSLFEEKIEEEDARLARFFHQQSLGHGEAESFHPVPDNYTSYEEQYLEHLQALKSSLEVPVIASLNGTTPGGWVSYAEALQQAGADALELNVYYIPAGANEDCCAVEQRYLDVLRAVREKVTIPIAMKLSAQFSSPVSFARRLDEAGADGLAVFNRFYQPDIDLETLEVVPRLELSSSEESLLRIRWLAILHGRTDCSLAITGGVHNLRDVLKSLLAGADVTHMCSALLRRGPGHLAMVLKSLEEWLDEHEYASVAQMKGSVSQHNATDSSAFLRANYVNVLDSYQPPPGVQW</sequence>
<evidence type="ECO:0000259" key="7">
    <source>
        <dbReference type="Pfam" id="PF01180"/>
    </source>
</evidence>
<dbReference type="InterPro" id="IPR013785">
    <property type="entry name" value="Aldolase_TIM"/>
</dbReference>